<dbReference type="EMBL" id="AYKW01000001">
    <property type="protein sequence ID" value="PIL37622.1"/>
    <property type="molecule type" value="Genomic_DNA"/>
</dbReference>
<evidence type="ECO:0000256" key="2">
    <source>
        <dbReference type="ARBA" id="ARBA00022964"/>
    </source>
</evidence>
<dbReference type="Pfam" id="PF00775">
    <property type="entry name" value="Dioxygenase_C"/>
    <property type="match status" value="1"/>
</dbReference>
<evidence type="ECO:0000259" key="4">
    <source>
        <dbReference type="Pfam" id="PF00775"/>
    </source>
</evidence>
<keyword evidence="3" id="KW-0560">Oxidoreductase</keyword>
<dbReference type="InterPro" id="IPR000627">
    <property type="entry name" value="Intradiol_dOase_C"/>
</dbReference>
<comment type="similarity">
    <text evidence="1">Belongs to the intradiol ring-cleavage dioxygenase family.</text>
</comment>
<dbReference type="PANTHER" id="PTHR33711:SF10">
    <property type="entry name" value="INTRADIOL RING-CLEAVAGE DIOXYGENASES DOMAIN-CONTAINING PROTEIN"/>
    <property type="match status" value="1"/>
</dbReference>
<evidence type="ECO:0000256" key="1">
    <source>
        <dbReference type="ARBA" id="ARBA00007825"/>
    </source>
</evidence>
<name>A0A2G8SV62_9APHY</name>
<evidence type="ECO:0000256" key="3">
    <source>
        <dbReference type="ARBA" id="ARBA00023002"/>
    </source>
</evidence>
<dbReference type="OrthoDB" id="121380at2759"/>
<proteinExistence type="inferred from homology"/>
<evidence type="ECO:0000313" key="6">
    <source>
        <dbReference type="Proteomes" id="UP000230002"/>
    </source>
</evidence>
<reference evidence="5 6" key="1">
    <citation type="journal article" date="2015" name="Sci. Rep.">
        <title>Chromosome-level genome map provides insights into diverse defense mechanisms in the medicinal fungus Ganoderma sinense.</title>
        <authorList>
            <person name="Zhu Y."/>
            <person name="Xu J."/>
            <person name="Sun C."/>
            <person name="Zhou S."/>
            <person name="Xu H."/>
            <person name="Nelson D.R."/>
            <person name="Qian J."/>
            <person name="Song J."/>
            <person name="Luo H."/>
            <person name="Xiang L."/>
            <person name="Li Y."/>
            <person name="Xu Z."/>
            <person name="Ji A."/>
            <person name="Wang L."/>
            <person name="Lu S."/>
            <person name="Hayward A."/>
            <person name="Sun W."/>
            <person name="Li X."/>
            <person name="Schwartz D.C."/>
            <person name="Wang Y."/>
            <person name="Chen S."/>
        </authorList>
    </citation>
    <scope>NUCLEOTIDE SEQUENCE [LARGE SCALE GENOMIC DNA]</scope>
    <source>
        <strain evidence="5 6">ZZ0214-1</strain>
    </source>
</reference>
<dbReference type="Gene3D" id="2.60.130.10">
    <property type="entry name" value="Aromatic compound dioxygenase"/>
    <property type="match status" value="1"/>
</dbReference>
<accession>A0A2G8SV62</accession>
<sequence length="182" mass="20437">MRQVDEGQTVFAGTEMLNGESFSLSYGIKNTTTYPKQLKDTKDEPVKNAMIDAWPANSAGSYYFASWTLHGKTITDANGRLELLTIRPEGYARRASESHIHVRTYPADKKHSQMYMCDGNDPAHMSTDITNNPEGRKAYHGLPKLPEEDFDTANAINCWNAKRGVSKKTMSVGRHQIKMTAY</sequence>
<dbReference type="SUPFAM" id="SSF49482">
    <property type="entry name" value="Aromatic compound dioxygenase"/>
    <property type="match status" value="1"/>
</dbReference>
<gene>
    <name evidence="5" type="ORF">GSI_01316</name>
</gene>
<dbReference type="Proteomes" id="UP000230002">
    <property type="component" value="Unassembled WGS sequence"/>
</dbReference>
<dbReference type="InterPro" id="IPR015889">
    <property type="entry name" value="Intradiol_dOase_core"/>
</dbReference>
<protein>
    <recommendedName>
        <fullName evidence="4">Intradiol ring-cleavage dioxygenases domain-containing protein</fullName>
    </recommendedName>
</protein>
<dbReference type="GO" id="GO:0016702">
    <property type="term" value="F:oxidoreductase activity, acting on single donors with incorporation of molecular oxygen, incorporation of two atoms of oxygen"/>
    <property type="evidence" value="ECO:0007669"/>
    <property type="project" value="InterPro"/>
</dbReference>
<dbReference type="PANTHER" id="PTHR33711">
    <property type="entry name" value="DIOXYGENASE, PUTATIVE (AFU_ORTHOLOGUE AFUA_2G02910)-RELATED"/>
    <property type="match status" value="1"/>
</dbReference>
<organism evidence="5 6">
    <name type="scientific">Ganoderma sinense ZZ0214-1</name>
    <dbReference type="NCBI Taxonomy" id="1077348"/>
    <lineage>
        <taxon>Eukaryota</taxon>
        <taxon>Fungi</taxon>
        <taxon>Dikarya</taxon>
        <taxon>Basidiomycota</taxon>
        <taxon>Agaricomycotina</taxon>
        <taxon>Agaricomycetes</taxon>
        <taxon>Polyporales</taxon>
        <taxon>Polyporaceae</taxon>
        <taxon>Ganoderma</taxon>
    </lineage>
</organism>
<evidence type="ECO:0000313" key="5">
    <source>
        <dbReference type="EMBL" id="PIL37622.1"/>
    </source>
</evidence>
<keyword evidence="2" id="KW-0223">Dioxygenase</keyword>
<keyword evidence="6" id="KW-1185">Reference proteome</keyword>
<dbReference type="AlphaFoldDB" id="A0A2G8SV62"/>
<feature type="domain" description="Intradiol ring-cleavage dioxygenases" evidence="4">
    <location>
        <begin position="37"/>
        <end position="95"/>
    </location>
</feature>
<comment type="caution">
    <text evidence="5">The sequence shown here is derived from an EMBL/GenBank/DDBJ whole genome shotgun (WGS) entry which is preliminary data.</text>
</comment>
<dbReference type="GO" id="GO:0008199">
    <property type="term" value="F:ferric iron binding"/>
    <property type="evidence" value="ECO:0007669"/>
    <property type="project" value="InterPro"/>
</dbReference>
<dbReference type="InterPro" id="IPR050770">
    <property type="entry name" value="Intradiol_RC_Dioxygenase"/>
</dbReference>